<dbReference type="Gene3D" id="3.20.20.140">
    <property type="entry name" value="Metal-dependent hydrolases"/>
    <property type="match status" value="1"/>
</dbReference>
<dbReference type="InterPro" id="IPR004013">
    <property type="entry name" value="PHP_dom"/>
</dbReference>
<dbReference type="Proteomes" id="UP001500340">
    <property type="component" value="Unassembled WGS sequence"/>
</dbReference>
<evidence type="ECO:0000313" key="3">
    <source>
        <dbReference type="Proteomes" id="UP001500340"/>
    </source>
</evidence>
<dbReference type="InterPro" id="IPR016195">
    <property type="entry name" value="Pol/histidinol_Pase-like"/>
</dbReference>
<organism evidence="2 3">
    <name type="scientific">Paenibacillus motobuensis</name>
    <dbReference type="NCBI Taxonomy" id="295324"/>
    <lineage>
        <taxon>Bacteria</taxon>
        <taxon>Bacillati</taxon>
        <taxon>Bacillota</taxon>
        <taxon>Bacilli</taxon>
        <taxon>Bacillales</taxon>
        <taxon>Paenibacillaceae</taxon>
        <taxon>Paenibacillus</taxon>
    </lineage>
</organism>
<dbReference type="PANTHER" id="PTHR42924:SF3">
    <property type="entry name" value="POLYMERASE_HISTIDINOL PHOSPHATASE N-TERMINAL DOMAIN-CONTAINING PROTEIN"/>
    <property type="match status" value="1"/>
</dbReference>
<keyword evidence="3" id="KW-1185">Reference proteome</keyword>
<evidence type="ECO:0000259" key="1">
    <source>
        <dbReference type="SMART" id="SM00481"/>
    </source>
</evidence>
<feature type="domain" description="Polymerase/histidinol phosphatase N-terminal" evidence="1">
    <location>
        <begin position="2"/>
        <end position="67"/>
    </location>
</feature>
<dbReference type="SMART" id="SM00481">
    <property type="entry name" value="POLIIIAc"/>
    <property type="match status" value="1"/>
</dbReference>
<gene>
    <name evidence="2" type="ORF">GCM10008933_12830</name>
</gene>
<proteinExistence type="predicted"/>
<comment type="caution">
    <text evidence="2">The sequence shown here is derived from an EMBL/GenBank/DDBJ whole genome shotgun (WGS) entry which is preliminary data.</text>
</comment>
<name>A0ABN0Y4J1_9BACL</name>
<dbReference type="InterPro" id="IPR052018">
    <property type="entry name" value="PHP_domain"/>
</dbReference>
<dbReference type="SUPFAM" id="SSF89550">
    <property type="entry name" value="PHP domain-like"/>
    <property type="match status" value="1"/>
</dbReference>
<dbReference type="RefSeq" id="WP_343858933.1">
    <property type="nucleotide sequence ID" value="NZ_BAAACX010000007.1"/>
</dbReference>
<dbReference type="InterPro" id="IPR003141">
    <property type="entry name" value="Pol/His_phosphatase_N"/>
</dbReference>
<dbReference type="EMBL" id="BAAACX010000007">
    <property type="protein sequence ID" value="GAA0383098.1"/>
    <property type="molecule type" value="Genomic_DNA"/>
</dbReference>
<dbReference type="CDD" id="cd07438">
    <property type="entry name" value="PHP_HisPPase_AMP"/>
    <property type="match status" value="1"/>
</dbReference>
<sequence length="218" mass="24700">MIDLHQHTNCSDGLLSVQETIEIFVGNSGKTIAITDHDTFKSQLEAKSLCDKFGIEYVFGVELSTIYKNQSVHVLGYFPNYPSDSIVKYIEHQTIISAVKRIRSNASDWPIGHYPIEEIIRLIHSSNGIAILAHPVMYKLLLNDLISIIDGLECINPAQDVKFTEELIQICRDKNLYCTFGTDFHGNLGGDNSNYNALYTKYHYIIEPFISEIKIRAI</sequence>
<evidence type="ECO:0000313" key="2">
    <source>
        <dbReference type="EMBL" id="GAA0383098.1"/>
    </source>
</evidence>
<dbReference type="PANTHER" id="PTHR42924">
    <property type="entry name" value="EXONUCLEASE"/>
    <property type="match status" value="1"/>
</dbReference>
<reference evidence="2 3" key="1">
    <citation type="journal article" date="2019" name="Int. J. Syst. Evol. Microbiol.">
        <title>The Global Catalogue of Microorganisms (GCM) 10K type strain sequencing project: providing services to taxonomists for standard genome sequencing and annotation.</title>
        <authorList>
            <consortium name="The Broad Institute Genomics Platform"/>
            <consortium name="The Broad Institute Genome Sequencing Center for Infectious Disease"/>
            <person name="Wu L."/>
            <person name="Ma J."/>
        </authorList>
    </citation>
    <scope>NUCLEOTIDE SEQUENCE [LARGE SCALE GENOMIC DNA]</scope>
    <source>
        <strain evidence="2 3">JCM 12774</strain>
    </source>
</reference>
<accession>A0ABN0Y4J1</accession>
<dbReference type="Pfam" id="PF02811">
    <property type="entry name" value="PHP"/>
    <property type="match status" value="1"/>
</dbReference>
<protein>
    <submittedName>
        <fullName evidence="2">PHP domain-containing protein</fullName>
    </submittedName>
</protein>